<name>A0A2S6EXG7_LEGPN</name>
<dbReference type="InterPro" id="IPR043128">
    <property type="entry name" value="Rev_trsase/Diguanyl_cyclase"/>
</dbReference>
<dbReference type="NCBIfam" id="TIGR00254">
    <property type="entry name" value="GGDEF"/>
    <property type="match status" value="1"/>
</dbReference>
<dbReference type="SMART" id="SM00267">
    <property type="entry name" value="GGDEF"/>
    <property type="match status" value="1"/>
</dbReference>
<dbReference type="Gene3D" id="3.30.70.270">
    <property type="match status" value="1"/>
</dbReference>
<sequence>MIAKGKTDMNRMHMGTNKEFPIKSHLKPSKSCGTDASNFQVEFLLDVIQKLSLAKDLETIMFIVRKAARTLTGADGSTFVLRDGNQCYYAEEDAIAPLWKGKRFPMSACISGWVMEHRQSVVIEDIYSDPRIPFDAYRPTFVKSLAMVPIRTAAPLGAIGIYWAEYYLPTEEQLNWLQVLADSTSVAMENVMLQSELEKGQKETTAQIEMTRKLMEVNKNLECALYELNHRNKEMQWLKELSSTLQTCLYIKEAYHLIALYATKLLPETSGIFYVMHPSRNYLEAMSSWGDSVIEERIIKPDDCLGLRRGSMYTVEDPQKDLICPHHQINSSLRPYTCIPLFAQSDILGLVCMEWNSFKKEAEEEINKENNQEILASMMAEQIALGISNIMLRETLRNQSLRDALTGLYNRRYLNEALDRELNRCARKSLSLAVLMLDIDHFKQFNDKFGHEAGDMVIQAFANVLRQISRKEDIACRYGGEEFILIIPEIELETALQRAQSIHDAVSRIHLRYGGNALTQITISIGLAMYAMHGNNMQDLITAADNALYEAKNSGRNKTVLYHKN</sequence>
<comment type="catalytic activity">
    <reaction evidence="3">
        <text>2 GTP = 3',3'-c-di-GMP + 2 diphosphate</text>
        <dbReference type="Rhea" id="RHEA:24898"/>
        <dbReference type="ChEBI" id="CHEBI:33019"/>
        <dbReference type="ChEBI" id="CHEBI:37565"/>
        <dbReference type="ChEBI" id="CHEBI:58805"/>
        <dbReference type="EC" id="2.7.7.65"/>
    </reaction>
</comment>
<dbReference type="GO" id="GO:0005886">
    <property type="term" value="C:plasma membrane"/>
    <property type="evidence" value="ECO:0007669"/>
    <property type="project" value="TreeGrafter"/>
</dbReference>
<dbReference type="Proteomes" id="UP000239239">
    <property type="component" value="Unassembled WGS sequence"/>
</dbReference>
<dbReference type="SUPFAM" id="SSF55781">
    <property type="entry name" value="GAF domain-like"/>
    <property type="match status" value="2"/>
</dbReference>
<dbReference type="FunFam" id="3.30.70.270:FF:000001">
    <property type="entry name" value="Diguanylate cyclase domain protein"/>
    <property type="match status" value="1"/>
</dbReference>
<proteinExistence type="predicted"/>
<dbReference type="InterPro" id="IPR029787">
    <property type="entry name" value="Nucleotide_cyclase"/>
</dbReference>
<accession>A0A2S6EXG7</accession>
<dbReference type="CDD" id="cd01949">
    <property type="entry name" value="GGDEF"/>
    <property type="match status" value="1"/>
</dbReference>
<comment type="caution">
    <text evidence="4">The sequence shown here is derived from an EMBL/GenBank/DDBJ whole genome shotgun (WGS) entry which is preliminary data.</text>
</comment>
<evidence type="ECO:0000256" key="3">
    <source>
        <dbReference type="ARBA" id="ARBA00034247"/>
    </source>
</evidence>
<dbReference type="EC" id="2.7.7.65" evidence="2"/>
<dbReference type="InterPro" id="IPR050469">
    <property type="entry name" value="Diguanylate_Cyclase"/>
</dbReference>
<dbReference type="OrthoDB" id="9812260at2"/>
<organism evidence="4 5">
    <name type="scientific">Legionella pneumophila</name>
    <dbReference type="NCBI Taxonomy" id="446"/>
    <lineage>
        <taxon>Bacteria</taxon>
        <taxon>Pseudomonadati</taxon>
        <taxon>Pseudomonadota</taxon>
        <taxon>Gammaproteobacteria</taxon>
        <taxon>Legionellales</taxon>
        <taxon>Legionellaceae</taxon>
        <taxon>Legionella</taxon>
    </lineage>
</organism>
<dbReference type="InterPro" id="IPR000160">
    <property type="entry name" value="GGDEF_dom"/>
</dbReference>
<dbReference type="PANTHER" id="PTHR45138">
    <property type="entry name" value="REGULATORY COMPONENTS OF SENSORY TRANSDUCTION SYSTEM"/>
    <property type="match status" value="1"/>
</dbReference>
<dbReference type="GO" id="GO:1902201">
    <property type="term" value="P:negative regulation of bacterial-type flagellum-dependent cell motility"/>
    <property type="evidence" value="ECO:0007669"/>
    <property type="project" value="TreeGrafter"/>
</dbReference>
<dbReference type="PROSITE" id="PS50887">
    <property type="entry name" value="GGDEF"/>
    <property type="match status" value="1"/>
</dbReference>
<evidence type="ECO:0000313" key="5">
    <source>
        <dbReference type="Proteomes" id="UP000239239"/>
    </source>
</evidence>
<dbReference type="RefSeq" id="WP_027227449.1">
    <property type="nucleotide sequence ID" value="NZ_JBGNDC010000001.1"/>
</dbReference>
<dbReference type="PANTHER" id="PTHR45138:SF9">
    <property type="entry name" value="DIGUANYLATE CYCLASE DGCM-RELATED"/>
    <property type="match status" value="1"/>
</dbReference>
<reference evidence="4 5" key="1">
    <citation type="submission" date="2018-02" db="EMBL/GenBank/DDBJ databases">
        <title>Draft genome sequences of four Legionella pneumophila clinical strains isolated in Ontario.</title>
        <authorList>
            <person name="Fortuna A."/>
            <person name="Ramnarine R."/>
            <person name="Li A."/>
            <person name="Frantz C."/>
            <person name="Mallo G."/>
        </authorList>
    </citation>
    <scope>NUCLEOTIDE SEQUENCE [LARGE SCALE GENOMIC DNA]</scope>
    <source>
        <strain evidence="4 5">LG61</strain>
    </source>
</reference>
<protein>
    <recommendedName>
        <fullName evidence="2">diguanylate cyclase</fullName>
        <ecNumber evidence="2">2.7.7.65</ecNumber>
    </recommendedName>
</protein>
<comment type="cofactor">
    <cofactor evidence="1">
        <name>Mg(2+)</name>
        <dbReference type="ChEBI" id="CHEBI:18420"/>
    </cofactor>
</comment>
<evidence type="ECO:0000256" key="1">
    <source>
        <dbReference type="ARBA" id="ARBA00001946"/>
    </source>
</evidence>
<gene>
    <name evidence="4" type="ORF">C3928_12395</name>
</gene>
<dbReference type="AlphaFoldDB" id="A0A2S6EXG7"/>
<dbReference type="InterPro" id="IPR029016">
    <property type="entry name" value="GAF-like_dom_sf"/>
</dbReference>
<dbReference type="SUPFAM" id="SSF55073">
    <property type="entry name" value="Nucleotide cyclase"/>
    <property type="match status" value="1"/>
</dbReference>
<dbReference type="SMART" id="SM00065">
    <property type="entry name" value="GAF"/>
    <property type="match status" value="1"/>
</dbReference>
<dbReference type="Gene3D" id="3.30.450.40">
    <property type="match status" value="2"/>
</dbReference>
<dbReference type="GO" id="GO:0052621">
    <property type="term" value="F:diguanylate cyclase activity"/>
    <property type="evidence" value="ECO:0007669"/>
    <property type="project" value="UniProtKB-EC"/>
</dbReference>
<dbReference type="GO" id="GO:0043709">
    <property type="term" value="P:cell adhesion involved in single-species biofilm formation"/>
    <property type="evidence" value="ECO:0007669"/>
    <property type="project" value="TreeGrafter"/>
</dbReference>
<evidence type="ECO:0000256" key="2">
    <source>
        <dbReference type="ARBA" id="ARBA00012528"/>
    </source>
</evidence>
<dbReference type="Pfam" id="PF00990">
    <property type="entry name" value="GGDEF"/>
    <property type="match status" value="1"/>
</dbReference>
<dbReference type="Pfam" id="PF13185">
    <property type="entry name" value="GAF_2"/>
    <property type="match status" value="1"/>
</dbReference>
<dbReference type="EMBL" id="PQWY01000016">
    <property type="protein sequence ID" value="PPK29851.1"/>
    <property type="molecule type" value="Genomic_DNA"/>
</dbReference>
<evidence type="ECO:0000313" key="4">
    <source>
        <dbReference type="EMBL" id="PPK29851.1"/>
    </source>
</evidence>
<dbReference type="InterPro" id="IPR003018">
    <property type="entry name" value="GAF"/>
</dbReference>